<feature type="region of interest" description="Disordered" evidence="2">
    <location>
        <begin position="44"/>
        <end position="63"/>
    </location>
</feature>
<dbReference type="GO" id="GO:0042175">
    <property type="term" value="C:nuclear outer membrane-endoplasmic reticulum membrane network"/>
    <property type="evidence" value="ECO:0007669"/>
    <property type="project" value="TreeGrafter"/>
</dbReference>
<dbReference type="GO" id="GO:0008298">
    <property type="term" value="P:intracellular mRNA localization"/>
    <property type="evidence" value="ECO:0007669"/>
    <property type="project" value="TreeGrafter"/>
</dbReference>
<feature type="compositionally biased region" description="Polar residues" evidence="2">
    <location>
        <begin position="586"/>
        <end position="600"/>
    </location>
</feature>
<dbReference type="KEGG" id="aplc:110986217"/>
<dbReference type="InterPro" id="IPR039604">
    <property type="entry name" value="Bfr1"/>
</dbReference>
<evidence type="ECO:0000256" key="1">
    <source>
        <dbReference type="SAM" id="Coils"/>
    </source>
</evidence>
<feature type="coiled-coil region" evidence="1">
    <location>
        <begin position="150"/>
        <end position="180"/>
    </location>
</feature>
<dbReference type="GO" id="GO:1990904">
    <property type="term" value="C:ribonucleoprotein complex"/>
    <property type="evidence" value="ECO:0007669"/>
    <property type="project" value="TreeGrafter"/>
</dbReference>
<evidence type="ECO:0000256" key="2">
    <source>
        <dbReference type="SAM" id="MobiDB-lite"/>
    </source>
</evidence>
<dbReference type="RefSeq" id="XP_022103609.1">
    <property type="nucleotide sequence ID" value="XM_022247917.1"/>
</dbReference>
<protein>
    <submittedName>
        <fullName evidence="4">Stress response protein NST1-like isoform X1</fullName>
    </submittedName>
</protein>
<feature type="compositionally biased region" description="Polar residues" evidence="2">
    <location>
        <begin position="499"/>
        <end position="515"/>
    </location>
</feature>
<accession>A0A8B7ZD59</accession>
<feature type="compositionally biased region" description="Polar residues" evidence="2">
    <location>
        <begin position="245"/>
        <end position="257"/>
    </location>
</feature>
<reference evidence="4" key="1">
    <citation type="submission" date="2025-08" db="UniProtKB">
        <authorList>
            <consortium name="RefSeq"/>
        </authorList>
    </citation>
    <scope>IDENTIFICATION</scope>
</reference>
<feature type="compositionally biased region" description="Basic and acidic residues" evidence="2">
    <location>
        <begin position="563"/>
        <end position="574"/>
    </location>
</feature>
<dbReference type="Proteomes" id="UP000694845">
    <property type="component" value="Unplaced"/>
</dbReference>
<gene>
    <name evidence="4" type="primary">LOC110986217</name>
</gene>
<feature type="region of interest" description="Disordered" evidence="2">
    <location>
        <begin position="499"/>
        <end position="605"/>
    </location>
</feature>
<keyword evidence="3" id="KW-1185">Reference proteome</keyword>
<dbReference type="GO" id="GO:0003729">
    <property type="term" value="F:mRNA binding"/>
    <property type="evidence" value="ECO:0007669"/>
    <property type="project" value="TreeGrafter"/>
</dbReference>
<feature type="coiled-coil region" evidence="1">
    <location>
        <begin position="407"/>
        <end position="434"/>
    </location>
</feature>
<feature type="compositionally biased region" description="Basic and acidic residues" evidence="2">
    <location>
        <begin position="258"/>
        <end position="268"/>
    </location>
</feature>
<name>A0A8B7ZD59_ACAPL</name>
<feature type="compositionally biased region" description="Basic residues" evidence="2">
    <location>
        <begin position="14"/>
        <end position="23"/>
    </location>
</feature>
<dbReference type="PANTHER" id="PTHR31027:SF2">
    <property type="entry name" value="LEBERCILIN DOMAIN-CONTAINING PROTEIN"/>
    <property type="match status" value="1"/>
</dbReference>
<sequence length="636" mass="72456">MAEETLIEDDVKKKAPLRPPNRRRHEEQLEQLMSRIRSLEAELKSLGRPQHVDGLSEDSDQKDVLLTEQKRLREEKEASISKRKSLDEDLKAINEQISKQNDALSKIDAGLQFKREAAVDDAIHKLEHQLKTRHFKLSEENRIVKEIDSLRRSKKKVIEYQQQKQQIESLRARKKTVKDERDKYFRLVSSLKTKEDEVKQHLKTNKSKIDEAWNRYREAGPKREALKKEIDELYERRRQLTAEFRQQNSKYHIQQKQQRADSFRRKEEEKRALEEARKKEWQDYEASRQPYEDERQLCAALIKYLQRYLTPDQELPLGASALSPVQSPTVSVSSAICGRDEESVVNYVILKKKTNDNDAFLPTTSAKKKRAIRKHNRKSSYPSKPISHTPSTFSQFETLGLRAPSYMSEVSDAIDQLIAKKEEYENACKGASSASQRALGAAAGQETSTTSTFSSSALAHQPVMSNIHVDSHGSNEAYGSSRHFNLMKLASKLPRIDVQSAQDHTRQQQANSTPTPGVESAPETPNSEGSAPREADGDLESVDSGIGIQRSKGFTSALPPTRIKQDDKYIDTRAKIYTSPDRNDQEPVSQVPSTTHNALPQSHDPTEEYIEEGIASILEKKQAPFSHSSDLMVQET</sequence>
<dbReference type="AlphaFoldDB" id="A0A8B7ZD59"/>
<keyword evidence="1" id="KW-0175">Coiled coil</keyword>
<dbReference type="OrthoDB" id="2195113at2759"/>
<evidence type="ECO:0000313" key="4">
    <source>
        <dbReference type="RefSeq" id="XP_022103609.1"/>
    </source>
</evidence>
<organism evidence="3 4">
    <name type="scientific">Acanthaster planci</name>
    <name type="common">Crown-of-thorns starfish</name>
    <dbReference type="NCBI Taxonomy" id="133434"/>
    <lineage>
        <taxon>Eukaryota</taxon>
        <taxon>Metazoa</taxon>
        <taxon>Echinodermata</taxon>
        <taxon>Eleutherozoa</taxon>
        <taxon>Asterozoa</taxon>
        <taxon>Asteroidea</taxon>
        <taxon>Valvatacea</taxon>
        <taxon>Valvatida</taxon>
        <taxon>Acanthasteridae</taxon>
        <taxon>Acanthaster</taxon>
    </lineage>
</organism>
<evidence type="ECO:0000313" key="3">
    <source>
        <dbReference type="Proteomes" id="UP000694845"/>
    </source>
</evidence>
<proteinExistence type="predicted"/>
<feature type="region of interest" description="Disordered" evidence="2">
    <location>
        <begin position="1"/>
        <end position="25"/>
    </location>
</feature>
<dbReference type="GO" id="GO:0005783">
    <property type="term" value="C:endoplasmic reticulum"/>
    <property type="evidence" value="ECO:0007669"/>
    <property type="project" value="TreeGrafter"/>
</dbReference>
<dbReference type="GeneID" id="110986217"/>
<dbReference type="PANTHER" id="PTHR31027">
    <property type="entry name" value="NUCLEAR SEGREGATION PROTEIN BFR1"/>
    <property type="match status" value="1"/>
</dbReference>
<feature type="region of interest" description="Disordered" evidence="2">
    <location>
        <begin position="245"/>
        <end position="268"/>
    </location>
</feature>